<protein>
    <submittedName>
        <fullName evidence="2">Uncharacterized protein</fullName>
    </submittedName>
</protein>
<evidence type="ECO:0000313" key="3">
    <source>
        <dbReference type="Proteomes" id="UP000399805"/>
    </source>
</evidence>
<organism evidence="2 3">
    <name type="scientific">Amycolatopsis camponoti</name>
    <dbReference type="NCBI Taxonomy" id="2606593"/>
    <lineage>
        <taxon>Bacteria</taxon>
        <taxon>Bacillati</taxon>
        <taxon>Actinomycetota</taxon>
        <taxon>Actinomycetes</taxon>
        <taxon>Pseudonocardiales</taxon>
        <taxon>Pseudonocardiaceae</taxon>
        <taxon>Amycolatopsis</taxon>
    </lineage>
</organism>
<dbReference type="AlphaFoldDB" id="A0A6I8LW16"/>
<accession>A0A6I8LW16</accession>
<gene>
    <name evidence="2" type="ORF">AA23TX_06351</name>
</gene>
<dbReference type="RefSeq" id="WP_155546299.1">
    <property type="nucleotide sequence ID" value="NZ_CABVGP010000002.1"/>
</dbReference>
<reference evidence="2 3" key="1">
    <citation type="submission" date="2019-09" db="EMBL/GenBank/DDBJ databases">
        <authorList>
            <person name="Leyn A S."/>
        </authorList>
    </citation>
    <scope>NUCLEOTIDE SEQUENCE [LARGE SCALE GENOMIC DNA]</scope>
    <source>
        <strain evidence="2">AA231_1</strain>
    </source>
</reference>
<sequence>MDEFTRALETAFGTGPVGTAELTVDPLDGRATTGSGGNDPVRPSVSPCRLEPPVLPTGCICRVERPASVAAIHG</sequence>
<keyword evidence="3" id="KW-1185">Reference proteome</keyword>
<evidence type="ECO:0000256" key="1">
    <source>
        <dbReference type="SAM" id="MobiDB-lite"/>
    </source>
</evidence>
<dbReference type="Proteomes" id="UP000399805">
    <property type="component" value="Unassembled WGS sequence"/>
</dbReference>
<evidence type="ECO:0000313" key="2">
    <source>
        <dbReference type="EMBL" id="VVJ21330.1"/>
    </source>
</evidence>
<proteinExistence type="predicted"/>
<feature type="region of interest" description="Disordered" evidence="1">
    <location>
        <begin position="1"/>
        <end position="49"/>
    </location>
</feature>
<dbReference type="EMBL" id="CABVGP010000002">
    <property type="protein sequence ID" value="VVJ21330.1"/>
    <property type="molecule type" value="Genomic_DNA"/>
</dbReference>
<name>A0A6I8LW16_9PSEU</name>